<evidence type="ECO:0000313" key="2">
    <source>
        <dbReference type="EMBL" id="ESA23453.1"/>
    </source>
</evidence>
<proteinExistence type="predicted"/>
<dbReference type="InterPro" id="IPR011009">
    <property type="entry name" value="Kinase-like_dom_sf"/>
</dbReference>
<dbReference type="GO" id="GO:0004672">
    <property type="term" value="F:protein kinase activity"/>
    <property type="evidence" value="ECO:0007669"/>
    <property type="project" value="InterPro"/>
</dbReference>
<dbReference type="InterPro" id="IPR000719">
    <property type="entry name" value="Prot_kinase_dom"/>
</dbReference>
<dbReference type="Gene3D" id="1.10.510.10">
    <property type="entry name" value="Transferase(Phosphotransferase) domain 1"/>
    <property type="match status" value="1"/>
</dbReference>
<dbReference type="PROSITE" id="PS50011">
    <property type="entry name" value="PROTEIN_KINASE_DOM"/>
    <property type="match status" value="1"/>
</dbReference>
<dbReference type="SUPFAM" id="SSF56112">
    <property type="entry name" value="Protein kinase-like (PK-like)"/>
    <property type="match status" value="1"/>
</dbReference>
<accession>U9UY07</accession>
<dbReference type="GO" id="GO:0005524">
    <property type="term" value="F:ATP binding"/>
    <property type="evidence" value="ECO:0007669"/>
    <property type="project" value="InterPro"/>
</dbReference>
<dbReference type="AlphaFoldDB" id="U9UY07"/>
<feature type="domain" description="Protein kinase" evidence="1">
    <location>
        <begin position="35"/>
        <end position="126"/>
    </location>
</feature>
<protein>
    <recommendedName>
        <fullName evidence="1">Protein kinase domain-containing protein</fullName>
    </recommendedName>
</protein>
<reference evidence="2" key="1">
    <citation type="submission" date="2013-07" db="EMBL/GenBank/DDBJ databases">
        <title>The genome of an arbuscular mycorrhizal fungus provides insights into the evolution of the oldest plant symbiosis.</title>
        <authorList>
            <consortium name="DOE Joint Genome Institute"/>
            <person name="Tisserant E."/>
            <person name="Malbreil M."/>
            <person name="Kuo A."/>
            <person name="Kohler A."/>
            <person name="Symeonidi A."/>
            <person name="Balestrini R."/>
            <person name="Charron P."/>
            <person name="Duensing N."/>
            <person name="Frei-dit-Frey N."/>
            <person name="Gianinazzi-Pearson V."/>
            <person name="Gilbert B."/>
            <person name="Handa Y."/>
            <person name="Hijri M."/>
            <person name="Kaul R."/>
            <person name="Kawaguchi M."/>
            <person name="Krajinski F."/>
            <person name="Lammers P."/>
            <person name="Lapierre D."/>
            <person name="Masclaux F.G."/>
            <person name="Murat C."/>
            <person name="Morin E."/>
            <person name="Ndikumana S."/>
            <person name="Pagni M."/>
            <person name="Petitpierre D."/>
            <person name="Requena N."/>
            <person name="Rosikiewicz P."/>
            <person name="Riley R."/>
            <person name="Saito K."/>
            <person name="San Clemente H."/>
            <person name="Shapiro H."/>
            <person name="van Tuinen D."/>
            <person name="Becard G."/>
            <person name="Bonfante P."/>
            <person name="Paszkowski U."/>
            <person name="Shachar-Hill Y."/>
            <person name="Young J.P."/>
            <person name="Sanders I.R."/>
            <person name="Henrissat B."/>
            <person name="Rensing S.A."/>
            <person name="Grigoriev I.V."/>
            <person name="Corradi N."/>
            <person name="Roux C."/>
            <person name="Martin F."/>
        </authorList>
    </citation>
    <scope>NUCLEOTIDE SEQUENCE</scope>
    <source>
        <strain evidence="2">DAOM 197198</strain>
    </source>
</reference>
<name>U9UY07_RHIID</name>
<gene>
    <name evidence="2" type="ORF">GLOINDRAFT_1647</name>
</gene>
<dbReference type="EMBL" id="KI274765">
    <property type="protein sequence ID" value="ESA23453.1"/>
    <property type="molecule type" value="Genomic_DNA"/>
</dbReference>
<sequence length="126" mass="14477">MEGVASGNPDIDKFIKDTMYAKDGRFPEWVPYERFTDIKEIGEGGFAKVFSATWIDVALKRLNGSQNMSDKYLNELKIQWKVTKFGGLNFFGLTKDLETKEFMMIIQFAEEGNLRSSLSKNFKNIL</sequence>
<evidence type="ECO:0000259" key="1">
    <source>
        <dbReference type="PROSITE" id="PS50011"/>
    </source>
</evidence>
<organism evidence="2">
    <name type="scientific">Rhizophagus irregularis (strain DAOM 181602 / DAOM 197198 / MUCL 43194)</name>
    <name type="common">Arbuscular mycorrhizal fungus</name>
    <name type="synonym">Glomus intraradices</name>
    <dbReference type="NCBI Taxonomy" id="747089"/>
    <lineage>
        <taxon>Eukaryota</taxon>
        <taxon>Fungi</taxon>
        <taxon>Fungi incertae sedis</taxon>
        <taxon>Mucoromycota</taxon>
        <taxon>Glomeromycotina</taxon>
        <taxon>Glomeromycetes</taxon>
        <taxon>Glomerales</taxon>
        <taxon>Glomeraceae</taxon>
        <taxon>Rhizophagus</taxon>
    </lineage>
</organism>
<dbReference type="HOGENOM" id="CLU_000288_7_17_1"/>
<dbReference type="InterPro" id="IPR001245">
    <property type="entry name" value="Ser-Thr/Tyr_kinase_cat_dom"/>
</dbReference>
<dbReference type="Pfam" id="PF07714">
    <property type="entry name" value="PK_Tyr_Ser-Thr"/>
    <property type="match status" value="1"/>
</dbReference>